<organism evidence="2 3">
    <name type="scientific">Halomarina halobia</name>
    <dbReference type="NCBI Taxonomy" id="3033386"/>
    <lineage>
        <taxon>Archaea</taxon>
        <taxon>Methanobacteriati</taxon>
        <taxon>Methanobacteriota</taxon>
        <taxon>Stenosarchaea group</taxon>
        <taxon>Halobacteria</taxon>
        <taxon>Halobacteriales</taxon>
        <taxon>Natronomonadaceae</taxon>
        <taxon>Halomarina</taxon>
    </lineage>
</organism>
<dbReference type="Pfam" id="PF01042">
    <property type="entry name" value="Ribonuc_L-PSP"/>
    <property type="match status" value="1"/>
</dbReference>
<dbReference type="CDD" id="cd06154">
    <property type="entry name" value="YjgF_YER057c_UK114_like_6"/>
    <property type="match status" value="1"/>
</dbReference>
<keyword evidence="1" id="KW-0175">Coiled coil</keyword>
<dbReference type="PANTHER" id="PTHR43857">
    <property type="entry name" value="BLR7761 PROTEIN"/>
    <property type="match status" value="1"/>
</dbReference>
<evidence type="ECO:0000313" key="3">
    <source>
        <dbReference type="Proteomes" id="UP001596547"/>
    </source>
</evidence>
<dbReference type="EMBL" id="JBHTBF010000001">
    <property type="protein sequence ID" value="MFC7315668.1"/>
    <property type="molecule type" value="Genomic_DNA"/>
</dbReference>
<keyword evidence="3" id="KW-1185">Reference proteome</keyword>
<dbReference type="Gene3D" id="3.30.1330.40">
    <property type="entry name" value="RutC-like"/>
    <property type="match status" value="1"/>
</dbReference>
<name>A0ABD6A628_9EURY</name>
<accession>A0ABD6A628</accession>
<dbReference type="InterPro" id="IPR035959">
    <property type="entry name" value="RutC-like_sf"/>
</dbReference>
<dbReference type="PANTHER" id="PTHR43857:SF1">
    <property type="entry name" value="YJGH FAMILY PROTEIN"/>
    <property type="match status" value="1"/>
</dbReference>
<gene>
    <name evidence="2" type="ORF">ACFQPE_02505</name>
</gene>
<dbReference type="GeneID" id="79314639"/>
<feature type="coiled-coil region" evidence="1">
    <location>
        <begin position="49"/>
        <end position="76"/>
    </location>
</feature>
<proteinExistence type="predicted"/>
<dbReference type="Proteomes" id="UP001596547">
    <property type="component" value="Unassembled WGS sequence"/>
</dbReference>
<dbReference type="RefSeq" id="WP_276305070.1">
    <property type="nucleotide sequence ID" value="NZ_CP119992.1"/>
</dbReference>
<dbReference type="InterPro" id="IPR006175">
    <property type="entry name" value="YjgF/YER057c/UK114"/>
</dbReference>
<dbReference type="AlphaFoldDB" id="A0ABD6A628"/>
<dbReference type="SUPFAM" id="SSF55298">
    <property type="entry name" value="YjgF-like"/>
    <property type="match status" value="1"/>
</dbReference>
<evidence type="ECO:0000313" key="2">
    <source>
        <dbReference type="EMBL" id="MFC7315668.1"/>
    </source>
</evidence>
<evidence type="ECO:0000256" key="1">
    <source>
        <dbReference type="SAM" id="Coils"/>
    </source>
</evidence>
<reference evidence="2 3" key="1">
    <citation type="journal article" date="2019" name="Int. J. Syst. Evol. Microbiol.">
        <title>The Global Catalogue of Microorganisms (GCM) 10K type strain sequencing project: providing services to taxonomists for standard genome sequencing and annotation.</title>
        <authorList>
            <consortium name="The Broad Institute Genomics Platform"/>
            <consortium name="The Broad Institute Genome Sequencing Center for Infectious Disease"/>
            <person name="Wu L."/>
            <person name="Ma J."/>
        </authorList>
    </citation>
    <scope>NUCLEOTIDE SEQUENCE [LARGE SCALE GENOMIC DNA]</scope>
    <source>
        <strain evidence="2 3">PSR21</strain>
    </source>
</reference>
<sequence>MERHRVSSGTEWEPRVGYSRAVRVGPHVRVSGTTATDADGALVGRGDPYRQAVRAIENVEAALERADASLADVVRTRLFVTDIDDWERIANAHAEYFGEIRPATSMVEVSRLVDPDMLVEIEADAIVDGEG</sequence>
<comment type="caution">
    <text evidence="2">The sequence shown here is derived from an EMBL/GenBank/DDBJ whole genome shotgun (WGS) entry which is preliminary data.</text>
</comment>
<protein>
    <submittedName>
        <fullName evidence="2">RidA family protein</fullName>
    </submittedName>
</protein>